<feature type="compositionally biased region" description="Low complexity" evidence="4">
    <location>
        <begin position="167"/>
        <end position="177"/>
    </location>
</feature>
<protein>
    <recommendedName>
        <fullName evidence="7">RING-type domain-containing protein</fullName>
    </recommendedName>
</protein>
<sequence length="420" mass="47967">MDPTNNIPNISVPSRPRKHSLPPHESTSSNPPRHNSIVEIVSDEEPEIIDLDNEPEPDSSFNNEVEIVSVNTENPTPITENISSVNSLFVPEETGDADLQDDVEITNVRRIGNNHHNHHTVHTPFGQFRVFMPDRRPVQQHEPIVVHPPQRATLRRLAHQPLESSRRAAQQRMQQSRLARDSRRHIQARPPGPPLISRILNFGRPFHILPFRNHPDPEEIAYFQNMMDAMEGIGSGGFESNAVEESILRRIERDNERDLNERLQRETSYNNKALQEKKKLAANHNEQTRHVTTIKSDENLVCELCGIVLGEGIPEDFAADPAYNEHFDKYTGQYQVQAPWFCIYPMTQVDKELSKRIFVAKCGHTFCGRCVKNIGNRPRRTKATRSGLTILNPSIFAPSKCPETKCMKKFTAKGFTEVYF</sequence>
<dbReference type="STRING" id="619300.G3ALN9"/>
<evidence type="ECO:0008006" key="7">
    <source>
        <dbReference type="Google" id="ProtNLM"/>
    </source>
</evidence>
<dbReference type="OMA" id="DENNMAR"/>
<evidence type="ECO:0000256" key="1">
    <source>
        <dbReference type="ARBA" id="ARBA00022723"/>
    </source>
</evidence>
<dbReference type="Proteomes" id="UP000000709">
    <property type="component" value="Unassembled WGS sequence"/>
</dbReference>
<dbReference type="PANTHER" id="PTHR28042:SF1">
    <property type="entry name" value="E3 UBIQUITIN-PROTEIN LIGASE COMPLEX SLX5-SLX8 SUBUNIT SLX5"/>
    <property type="match status" value="1"/>
</dbReference>
<dbReference type="InParanoid" id="G3ALN9"/>
<dbReference type="EMBL" id="GL996501">
    <property type="protein sequence ID" value="EGW33283.1"/>
    <property type="molecule type" value="Genomic_DNA"/>
</dbReference>
<feature type="region of interest" description="Disordered" evidence="4">
    <location>
        <begin position="1"/>
        <end position="38"/>
    </location>
</feature>
<evidence type="ECO:0000313" key="5">
    <source>
        <dbReference type="EMBL" id="EGW33283.1"/>
    </source>
</evidence>
<dbReference type="GO" id="GO:0008270">
    <property type="term" value="F:zinc ion binding"/>
    <property type="evidence" value="ECO:0007669"/>
    <property type="project" value="UniProtKB-KW"/>
</dbReference>
<dbReference type="KEGG" id="spaa:SPAPADRAFT_50181"/>
<evidence type="ECO:0000256" key="4">
    <source>
        <dbReference type="SAM" id="MobiDB-lite"/>
    </source>
</evidence>
<dbReference type="eggNOG" id="ENOG502S9MS">
    <property type="taxonomic scope" value="Eukaryota"/>
</dbReference>
<proteinExistence type="predicted"/>
<dbReference type="InterPro" id="IPR017907">
    <property type="entry name" value="Znf_RING_CS"/>
</dbReference>
<keyword evidence="3" id="KW-0862">Zinc</keyword>
<dbReference type="PROSITE" id="PS00518">
    <property type="entry name" value="ZF_RING_1"/>
    <property type="match status" value="1"/>
</dbReference>
<organism evidence="6">
    <name type="scientific">Spathaspora passalidarum (strain NRRL Y-27907 / 11-Y1)</name>
    <dbReference type="NCBI Taxonomy" id="619300"/>
    <lineage>
        <taxon>Eukaryota</taxon>
        <taxon>Fungi</taxon>
        <taxon>Dikarya</taxon>
        <taxon>Ascomycota</taxon>
        <taxon>Saccharomycotina</taxon>
        <taxon>Pichiomycetes</taxon>
        <taxon>Debaryomycetaceae</taxon>
        <taxon>Spathaspora</taxon>
    </lineage>
</organism>
<dbReference type="GO" id="GO:0004842">
    <property type="term" value="F:ubiquitin-protein transferase activity"/>
    <property type="evidence" value="ECO:0007669"/>
    <property type="project" value="TreeGrafter"/>
</dbReference>
<feature type="region of interest" description="Disordered" evidence="4">
    <location>
        <begin position="162"/>
        <end position="195"/>
    </location>
</feature>
<accession>G3ALN9</accession>
<dbReference type="AlphaFoldDB" id="G3ALN9"/>
<keyword evidence="2" id="KW-0863">Zinc-finger</keyword>
<dbReference type="RefSeq" id="XP_007374798.1">
    <property type="nucleotide sequence ID" value="XM_007374736.1"/>
</dbReference>
<keyword evidence="1" id="KW-0479">Metal-binding</keyword>
<dbReference type="InterPro" id="IPR038886">
    <property type="entry name" value="E3_SLX5/Rfp1"/>
</dbReference>
<dbReference type="PANTHER" id="PTHR28042">
    <property type="entry name" value="E3 UBIQUITIN-PROTEIN LIGASE COMPLEX SLX5-SLX8 SUBUNIT SLX5"/>
    <property type="match status" value="1"/>
</dbReference>
<feature type="compositionally biased region" description="Polar residues" evidence="4">
    <location>
        <begin position="1"/>
        <end position="12"/>
    </location>
</feature>
<dbReference type="HOGENOM" id="CLU_654106_0_0_1"/>
<dbReference type="GeneID" id="18871414"/>
<name>G3ALN9_SPAPN</name>
<keyword evidence="6" id="KW-1185">Reference proteome</keyword>
<dbReference type="OrthoDB" id="4090114at2759"/>
<dbReference type="GO" id="GO:0033768">
    <property type="term" value="C:SUMO-targeted ubiquitin ligase complex"/>
    <property type="evidence" value="ECO:0007669"/>
    <property type="project" value="TreeGrafter"/>
</dbReference>
<evidence type="ECO:0000256" key="3">
    <source>
        <dbReference type="ARBA" id="ARBA00022833"/>
    </source>
</evidence>
<reference evidence="5 6" key="1">
    <citation type="journal article" date="2011" name="Proc. Natl. Acad. Sci. U.S.A.">
        <title>Comparative genomics of xylose-fermenting fungi for enhanced biofuel production.</title>
        <authorList>
            <person name="Wohlbach D.J."/>
            <person name="Kuo A."/>
            <person name="Sato T.K."/>
            <person name="Potts K.M."/>
            <person name="Salamov A.A."/>
            <person name="LaButti K.M."/>
            <person name="Sun H."/>
            <person name="Clum A."/>
            <person name="Pangilinan J.L."/>
            <person name="Lindquist E.A."/>
            <person name="Lucas S."/>
            <person name="Lapidus A."/>
            <person name="Jin M."/>
            <person name="Gunawan C."/>
            <person name="Balan V."/>
            <person name="Dale B.E."/>
            <person name="Jeffries T.W."/>
            <person name="Zinkel R."/>
            <person name="Barry K.W."/>
            <person name="Grigoriev I.V."/>
            <person name="Gasch A.P."/>
        </authorList>
    </citation>
    <scope>NUCLEOTIDE SEQUENCE [LARGE SCALE GENOMIC DNA]</scope>
    <source>
        <strain evidence="6">NRRL Y-27907 / 11-Y1</strain>
    </source>
</reference>
<evidence type="ECO:0000256" key="2">
    <source>
        <dbReference type="ARBA" id="ARBA00022771"/>
    </source>
</evidence>
<evidence type="ECO:0000313" key="6">
    <source>
        <dbReference type="Proteomes" id="UP000000709"/>
    </source>
</evidence>
<gene>
    <name evidence="5" type="ORF">SPAPADRAFT_50181</name>
</gene>